<sequence>MDAAEHDQVGFFAFDLGQDRLEVGVLVRGVLARNQLDAQRFCGGFEVIGETLAVGRAVVDYRDRFALQRFCCKTRER</sequence>
<protein>
    <submittedName>
        <fullName evidence="1">Uncharacterized protein</fullName>
    </submittedName>
</protein>
<name>A0A1B7W6Q3_APHFL</name>
<feature type="non-terminal residue" evidence="1">
    <location>
        <position position="77"/>
    </location>
</feature>
<evidence type="ECO:0000313" key="1">
    <source>
        <dbReference type="EMBL" id="OBQ32852.1"/>
    </source>
</evidence>
<proteinExistence type="predicted"/>
<dbReference type="EMBL" id="LJOW01000709">
    <property type="protein sequence ID" value="OBQ32852.1"/>
    <property type="molecule type" value="Genomic_DNA"/>
</dbReference>
<dbReference type="Proteomes" id="UP000092093">
    <property type="component" value="Unassembled WGS sequence"/>
</dbReference>
<gene>
    <name evidence="1" type="ORF">AN484_27630</name>
</gene>
<comment type="caution">
    <text evidence="1">The sequence shown here is derived from an EMBL/GenBank/DDBJ whole genome shotgun (WGS) entry which is preliminary data.</text>
</comment>
<accession>A0A1B7W6Q3</accession>
<evidence type="ECO:0000313" key="2">
    <source>
        <dbReference type="Proteomes" id="UP000092093"/>
    </source>
</evidence>
<dbReference type="AlphaFoldDB" id="A0A1B7W6Q3"/>
<organism evidence="1 2">
    <name type="scientific">Aphanizomenon flos-aquae WA102</name>
    <dbReference type="NCBI Taxonomy" id="1710896"/>
    <lineage>
        <taxon>Bacteria</taxon>
        <taxon>Bacillati</taxon>
        <taxon>Cyanobacteriota</taxon>
        <taxon>Cyanophyceae</taxon>
        <taxon>Nostocales</taxon>
        <taxon>Aphanizomenonaceae</taxon>
        <taxon>Aphanizomenon</taxon>
    </lineage>
</organism>
<reference evidence="1 2" key="1">
    <citation type="submission" date="2015-09" db="EMBL/GenBank/DDBJ databases">
        <title>Aphanizomenon flos-aquae WA102.</title>
        <authorList>
            <person name="Driscoll C."/>
        </authorList>
    </citation>
    <scope>NUCLEOTIDE SEQUENCE [LARGE SCALE GENOMIC DNA]</scope>
    <source>
        <strain evidence="1">WA102</strain>
    </source>
</reference>